<gene>
    <name evidence="2" type="ORF">LCGC14_1750770</name>
</gene>
<name>A0A0F9HRC0_9ZZZZ</name>
<organism evidence="2">
    <name type="scientific">marine sediment metagenome</name>
    <dbReference type="NCBI Taxonomy" id="412755"/>
    <lineage>
        <taxon>unclassified sequences</taxon>
        <taxon>metagenomes</taxon>
        <taxon>ecological metagenomes</taxon>
    </lineage>
</organism>
<dbReference type="AlphaFoldDB" id="A0A0F9HRC0"/>
<evidence type="ECO:0000313" key="2">
    <source>
        <dbReference type="EMBL" id="KKM05767.1"/>
    </source>
</evidence>
<feature type="region of interest" description="Disordered" evidence="1">
    <location>
        <begin position="143"/>
        <end position="165"/>
    </location>
</feature>
<protein>
    <submittedName>
        <fullName evidence="2">Uncharacterized protein</fullName>
    </submittedName>
</protein>
<reference evidence="2" key="1">
    <citation type="journal article" date="2015" name="Nature">
        <title>Complex archaea that bridge the gap between prokaryotes and eukaryotes.</title>
        <authorList>
            <person name="Spang A."/>
            <person name="Saw J.H."/>
            <person name="Jorgensen S.L."/>
            <person name="Zaremba-Niedzwiedzka K."/>
            <person name="Martijn J."/>
            <person name="Lind A.E."/>
            <person name="van Eijk R."/>
            <person name="Schleper C."/>
            <person name="Guy L."/>
            <person name="Ettema T.J."/>
        </authorList>
    </citation>
    <scope>NUCLEOTIDE SEQUENCE</scope>
</reference>
<accession>A0A0F9HRC0</accession>
<dbReference type="EMBL" id="LAZR01016145">
    <property type="protein sequence ID" value="KKM05767.1"/>
    <property type="molecule type" value="Genomic_DNA"/>
</dbReference>
<comment type="caution">
    <text evidence="2">The sequence shown here is derived from an EMBL/GenBank/DDBJ whole genome shotgun (WGS) entry which is preliminary data.</text>
</comment>
<feature type="compositionally biased region" description="Basic and acidic residues" evidence="1">
    <location>
        <begin position="143"/>
        <end position="154"/>
    </location>
</feature>
<proteinExistence type="predicted"/>
<evidence type="ECO:0000256" key="1">
    <source>
        <dbReference type="SAM" id="MobiDB-lite"/>
    </source>
</evidence>
<sequence length="175" mass="20522">MKQEQLKMEQGISDLVGALCDPTIVFPGGWEDTIPDWLRQNVKLERLIECMKSHKGEEPTGTDSEATIYLYTASLCQPFSSDWTQIYLHVARKVYERWRTPDSGVTFPDDIKVETLTREQELDLRRLKDWIYGQRAKARQEKARAERREAREAEAEAEEERQSKQVFMQFDFEGD</sequence>